<organism evidence="2 3">
    <name type="scientific">Symbiodinium natans</name>
    <dbReference type="NCBI Taxonomy" id="878477"/>
    <lineage>
        <taxon>Eukaryota</taxon>
        <taxon>Sar</taxon>
        <taxon>Alveolata</taxon>
        <taxon>Dinophyceae</taxon>
        <taxon>Suessiales</taxon>
        <taxon>Symbiodiniaceae</taxon>
        <taxon>Symbiodinium</taxon>
    </lineage>
</organism>
<name>A0A812J1N6_9DINO</name>
<evidence type="ECO:0000313" key="2">
    <source>
        <dbReference type="EMBL" id="CAE7196796.1"/>
    </source>
</evidence>
<dbReference type="Proteomes" id="UP000604046">
    <property type="component" value="Unassembled WGS sequence"/>
</dbReference>
<proteinExistence type="predicted"/>
<comment type="caution">
    <text evidence="2">The sequence shown here is derived from an EMBL/GenBank/DDBJ whole genome shotgun (WGS) entry which is preliminary data.</text>
</comment>
<sequence length="476" mass="52852">MKPVLKLLGAVLLIHSVDALTFQTSARAPVQKVRSLLQAMQEEMAKDAERDEAVHDKQACWCNSNINAKESSVSTSQTRIAALTSTNKRLTANSARWTTESEQMTKDIADAEATMASAEKMRSGQREAFEKEEARLVGLISEIDEAFKQVADNNEAAGSLLSKYQQVLRAKMDGEVSRSSNVDAFLNMNLSSTGRSFLQREPLKAEGVEAVLNGIKNDTATTLAATRGQESGRVRSHERLLQDKTTEVKALEEQKQGRRKAIADAGETKASNKDVITNLEVQVQEDSTFLTDVRARCKAMDEEWEQRQKTRGEEVAAIVQAMDILKEEAVKEAFLQEPKGPKAKSKGFWGHFSPGSFSSFLQEHAVSRKRQRLSEALLKVGQQHDLRLVTLALRVKIDTFAAVKKAIENMTASLEKEQKNEVKHRDYCVDQLDGNKADIQDPSPLILQPSFLLTSCLLPVSKGYGRITEQILCWAS</sequence>
<feature type="chain" id="PRO_5032833444" evidence="1">
    <location>
        <begin position="20"/>
        <end position="476"/>
    </location>
</feature>
<keyword evidence="1" id="KW-0732">Signal</keyword>
<gene>
    <name evidence="2" type="ORF">SNAT2548_LOCUS5520</name>
</gene>
<dbReference type="AlphaFoldDB" id="A0A812J1N6"/>
<reference evidence="2" key="1">
    <citation type="submission" date="2021-02" db="EMBL/GenBank/DDBJ databases">
        <authorList>
            <person name="Dougan E. K."/>
            <person name="Rhodes N."/>
            <person name="Thang M."/>
            <person name="Chan C."/>
        </authorList>
    </citation>
    <scope>NUCLEOTIDE SEQUENCE</scope>
</reference>
<evidence type="ECO:0000256" key="1">
    <source>
        <dbReference type="SAM" id="SignalP"/>
    </source>
</evidence>
<evidence type="ECO:0000313" key="3">
    <source>
        <dbReference type="Proteomes" id="UP000604046"/>
    </source>
</evidence>
<keyword evidence="3" id="KW-1185">Reference proteome</keyword>
<dbReference type="OrthoDB" id="437672at2759"/>
<dbReference type="EMBL" id="CAJNDS010000353">
    <property type="protein sequence ID" value="CAE7196796.1"/>
    <property type="molecule type" value="Genomic_DNA"/>
</dbReference>
<accession>A0A812J1N6</accession>
<protein>
    <submittedName>
        <fullName evidence="2">Uncharacterized protein</fullName>
    </submittedName>
</protein>
<feature type="signal peptide" evidence="1">
    <location>
        <begin position="1"/>
        <end position="19"/>
    </location>
</feature>